<comment type="similarity">
    <text evidence="1">Belongs to the bacterial solute-binding protein 9 family.</text>
</comment>
<dbReference type="InterPro" id="IPR050492">
    <property type="entry name" value="Bact_metal-bind_prot9"/>
</dbReference>
<dbReference type="InterPro" id="IPR006127">
    <property type="entry name" value="ZnuA-like"/>
</dbReference>
<evidence type="ECO:0000256" key="5">
    <source>
        <dbReference type="ARBA" id="ARBA00022906"/>
    </source>
</evidence>
<evidence type="ECO:0000313" key="9">
    <source>
        <dbReference type="Proteomes" id="UP000016566"/>
    </source>
</evidence>
<dbReference type="PANTHER" id="PTHR42953:SF3">
    <property type="entry name" value="HIGH-AFFINITY ZINC UPTAKE SYSTEM PROTEIN ZNUA"/>
    <property type="match status" value="1"/>
</dbReference>
<comment type="caution">
    <text evidence="8">The sequence shown here is derived from an EMBL/GenBank/DDBJ whole genome shotgun (WGS) entry which is preliminary data.</text>
</comment>
<feature type="chain" id="PRO_5004637820" description="High-affinity zinc uptake system protein ZnuA" evidence="7">
    <location>
        <begin position="21"/>
        <end position="315"/>
    </location>
</feature>
<dbReference type="eggNOG" id="COG4531">
    <property type="taxonomic scope" value="Bacteria"/>
</dbReference>
<feature type="signal peptide" evidence="7">
    <location>
        <begin position="1"/>
        <end position="20"/>
    </location>
</feature>
<protein>
    <recommendedName>
        <fullName evidence="2">High-affinity zinc uptake system protein ZnuA</fullName>
    </recommendedName>
</protein>
<dbReference type="PANTHER" id="PTHR42953">
    <property type="entry name" value="HIGH-AFFINITY ZINC UPTAKE SYSTEM PROTEIN ZNUA-RELATED"/>
    <property type="match status" value="1"/>
</dbReference>
<dbReference type="EMBL" id="BATB01000001">
    <property type="protein sequence ID" value="GAD54133.1"/>
    <property type="molecule type" value="Genomic_DNA"/>
</dbReference>
<gene>
    <name evidence="8" type="ORF">MBELCI_0185</name>
</gene>
<keyword evidence="5" id="KW-0406">Ion transport</keyword>
<dbReference type="STRING" id="1337093.MBELCI_0185"/>
<name>U3AH61_9RHOB</name>
<dbReference type="Gene3D" id="3.40.50.1980">
    <property type="entry name" value="Nitrogenase molybdenum iron protein domain"/>
    <property type="match status" value="2"/>
</dbReference>
<evidence type="ECO:0000313" key="8">
    <source>
        <dbReference type="EMBL" id="GAD54133.1"/>
    </source>
</evidence>
<accession>U3AH61</accession>
<evidence type="ECO:0000256" key="6">
    <source>
        <dbReference type="SAM" id="MobiDB-lite"/>
    </source>
</evidence>
<organism evidence="8 9">
    <name type="scientific">Limimaricola cinnabarinus LL-001</name>
    <dbReference type="NCBI Taxonomy" id="1337093"/>
    <lineage>
        <taxon>Bacteria</taxon>
        <taxon>Pseudomonadati</taxon>
        <taxon>Pseudomonadota</taxon>
        <taxon>Alphaproteobacteria</taxon>
        <taxon>Rhodobacterales</taxon>
        <taxon>Paracoccaceae</taxon>
        <taxon>Limimaricola</taxon>
    </lineage>
</organism>
<feature type="compositionally biased region" description="Acidic residues" evidence="6">
    <location>
        <begin position="119"/>
        <end position="131"/>
    </location>
</feature>
<dbReference type="SUPFAM" id="SSF53807">
    <property type="entry name" value="Helical backbone' metal receptor"/>
    <property type="match status" value="1"/>
</dbReference>
<evidence type="ECO:0000256" key="3">
    <source>
        <dbReference type="ARBA" id="ARBA00022448"/>
    </source>
</evidence>
<dbReference type="GO" id="GO:0046872">
    <property type="term" value="F:metal ion binding"/>
    <property type="evidence" value="ECO:0007669"/>
    <property type="project" value="InterPro"/>
</dbReference>
<keyword evidence="3" id="KW-0813">Transport</keyword>
<dbReference type="AlphaFoldDB" id="U3AH61"/>
<evidence type="ECO:0000256" key="7">
    <source>
        <dbReference type="SAM" id="SignalP"/>
    </source>
</evidence>
<keyword evidence="9" id="KW-1185">Reference proteome</keyword>
<dbReference type="OrthoDB" id="7346865at2"/>
<keyword evidence="5" id="KW-0864">Zinc transport</keyword>
<keyword evidence="5" id="KW-0862">Zinc</keyword>
<evidence type="ECO:0000256" key="1">
    <source>
        <dbReference type="ARBA" id="ARBA00011028"/>
    </source>
</evidence>
<sequence length="315" mass="33384">MRSTVSFAACFTCLAAPALAEPLRVVVDTAPLHSLVARVMDGVGTPELLLPPGGSPHDVALRPSDARRLSQADLVVWTGPAFLPWFSDSLAALAPEAEALAVLELEGWERLPLRQDPAFETEEEEGEGEGEGYDHGHGHDALDAAQADPHAWLDPVVAASWMERLAETLAETDPENAGTYRENATVAIEADTAMSERIAARLAPLSGRPYLVPHDAYQYFERRFDVPASGALALSDASAPGPARIAELRDKVEIGGIVCVLSDPETPADLVALLREDSSAATAPTDPDGLMLTPGPDLYPALIEGLAVTLEECLG</sequence>
<evidence type="ECO:0000256" key="2">
    <source>
        <dbReference type="ARBA" id="ARBA00015915"/>
    </source>
</evidence>
<feature type="region of interest" description="Disordered" evidence="6">
    <location>
        <begin position="119"/>
        <end position="141"/>
    </location>
</feature>
<reference evidence="8" key="1">
    <citation type="journal article" date="2013" name="Genome Announc.">
        <title>Draft Genome Sequence of Loktanella cinnabarina LL-001T, Isolated from Deep-Sea Floor Sediment.</title>
        <authorList>
            <person name="Nishi S."/>
            <person name="Tsubouchi T."/>
            <person name="Takaki Y."/>
            <person name="Koyanagi R."/>
            <person name="Satoh N."/>
            <person name="Maruyama T."/>
            <person name="Hatada Y."/>
        </authorList>
    </citation>
    <scope>NUCLEOTIDE SEQUENCE [LARGE SCALE GENOMIC DNA]</scope>
    <source>
        <strain evidence="8">LL-001</strain>
    </source>
</reference>
<dbReference type="Pfam" id="PF01297">
    <property type="entry name" value="ZnuA"/>
    <property type="match status" value="1"/>
</dbReference>
<dbReference type="GO" id="GO:0006829">
    <property type="term" value="P:zinc ion transport"/>
    <property type="evidence" value="ECO:0007669"/>
    <property type="project" value="UniProtKB-KW"/>
</dbReference>
<proteinExistence type="inferred from homology"/>
<dbReference type="Proteomes" id="UP000016566">
    <property type="component" value="Unassembled WGS sequence"/>
</dbReference>
<keyword evidence="4 7" id="KW-0732">Signal</keyword>
<feature type="compositionally biased region" description="Basic and acidic residues" evidence="6">
    <location>
        <begin position="132"/>
        <end position="141"/>
    </location>
</feature>
<evidence type="ECO:0000256" key="4">
    <source>
        <dbReference type="ARBA" id="ARBA00022729"/>
    </source>
</evidence>